<dbReference type="Proteomes" id="UP000031802">
    <property type="component" value="Unassembled WGS sequence"/>
</dbReference>
<organism evidence="2 3">
    <name type="scientific">Sphingobacterium deserti</name>
    <dbReference type="NCBI Taxonomy" id="1229276"/>
    <lineage>
        <taxon>Bacteria</taxon>
        <taxon>Pseudomonadati</taxon>
        <taxon>Bacteroidota</taxon>
        <taxon>Sphingobacteriia</taxon>
        <taxon>Sphingobacteriales</taxon>
        <taxon>Sphingobacteriaceae</taxon>
        <taxon>Sphingobacterium</taxon>
    </lineage>
</organism>
<dbReference type="EMBL" id="JJMU01000010">
    <property type="protein sequence ID" value="KGE15599.1"/>
    <property type="molecule type" value="Genomic_DNA"/>
</dbReference>
<keyword evidence="1" id="KW-1133">Transmembrane helix</keyword>
<dbReference type="AlphaFoldDB" id="A0A0B8T9Z8"/>
<protein>
    <submittedName>
        <fullName evidence="2">Uncharacterized protein</fullName>
    </submittedName>
</protein>
<evidence type="ECO:0000313" key="3">
    <source>
        <dbReference type="Proteomes" id="UP000031802"/>
    </source>
</evidence>
<dbReference type="STRING" id="1229276.DI53_0703"/>
<reference evidence="3" key="1">
    <citation type="submission" date="2014-04" db="EMBL/GenBank/DDBJ databases">
        <title>Whole-Genome optical mapping and complete genome sequence of Sphingobacterium deserti sp. nov., a new spaces isolated from desert in the west of China.</title>
        <authorList>
            <person name="Teng C."/>
            <person name="Zhou Z."/>
            <person name="Li X."/>
            <person name="Chen M."/>
            <person name="Lin M."/>
            <person name="Wang L."/>
            <person name="Su S."/>
            <person name="Zhang C."/>
            <person name="Zhang W."/>
        </authorList>
    </citation>
    <scope>NUCLEOTIDE SEQUENCE [LARGE SCALE GENOMIC DNA]</scope>
    <source>
        <strain evidence="3">ACCC05744</strain>
    </source>
</reference>
<name>A0A0B8T9Z8_9SPHI</name>
<dbReference type="PATRIC" id="fig|1229276.3.peg.725"/>
<dbReference type="RefSeq" id="WP_037495352.1">
    <property type="nucleotide sequence ID" value="NZ_JJMU01000010.1"/>
</dbReference>
<feature type="transmembrane region" description="Helical" evidence="1">
    <location>
        <begin position="34"/>
        <end position="55"/>
    </location>
</feature>
<gene>
    <name evidence="2" type="ORF">DI53_0703</name>
</gene>
<keyword evidence="3" id="KW-1185">Reference proteome</keyword>
<reference evidence="2 3" key="2">
    <citation type="journal article" date="2015" name="PLoS ONE">
        <title>Whole-Genome Optical Mapping and Finished Genome Sequence of Sphingobacterium deserti sp. nov., a New Species Isolated from the Western Desert of China.</title>
        <authorList>
            <person name="Teng C."/>
            <person name="Zhou Z."/>
            <person name="Molnar I."/>
            <person name="Li X."/>
            <person name="Tang R."/>
            <person name="Chen M."/>
            <person name="Wang L."/>
            <person name="Su S."/>
            <person name="Zhang W."/>
            <person name="Lin M."/>
        </authorList>
    </citation>
    <scope>NUCLEOTIDE SEQUENCE [LARGE SCALE GENOMIC DNA]</scope>
    <source>
        <strain evidence="3">ACCC05744</strain>
    </source>
</reference>
<evidence type="ECO:0000313" key="2">
    <source>
        <dbReference type="EMBL" id="KGE15599.1"/>
    </source>
</evidence>
<sequence>MAFICGIIGQAKLLAIKPIESPHYRRICCFVGNMYILMNLKITIVLVLLSFLAFISCEKGESVQEEYVGKVEYRLLSLNSHERMDLNFDGIKDSDLLNEVETFYNKPLYINFDSNILNALWMEPSYDNQKIGFLPLYHPPGTPVNYVPVQNIYRFKIISDGLLRTTHDLENNNYTFTMPKEIKIERGGGLTFTARQRFRTSDGIVEVGITAVYQRQ</sequence>
<keyword evidence="1" id="KW-0472">Membrane</keyword>
<keyword evidence="1" id="KW-0812">Transmembrane</keyword>
<proteinExistence type="predicted"/>
<comment type="caution">
    <text evidence="2">The sequence shown here is derived from an EMBL/GenBank/DDBJ whole genome shotgun (WGS) entry which is preliminary data.</text>
</comment>
<evidence type="ECO:0000256" key="1">
    <source>
        <dbReference type="SAM" id="Phobius"/>
    </source>
</evidence>
<accession>A0A0B8T9Z8</accession>